<comment type="caution">
    <text evidence="1">The sequence shown here is derived from an EMBL/GenBank/DDBJ whole genome shotgun (WGS) entry which is preliminary data.</text>
</comment>
<dbReference type="Proteomes" id="UP001303046">
    <property type="component" value="Unassembled WGS sequence"/>
</dbReference>
<protein>
    <submittedName>
        <fullName evidence="1">Uncharacterized protein</fullName>
    </submittedName>
</protein>
<organism evidence="1 2">
    <name type="scientific">Necator americanus</name>
    <name type="common">Human hookworm</name>
    <dbReference type="NCBI Taxonomy" id="51031"/>
    <lineage>
        <taxon>Eukaryota</taxon>
        <taxon>Metazoa</taxon>
        <taxon>Ecdysozoa</taxon>
        <taxon>Nematoda</taxon>
        <taxon>Chromadorea</taxon>
        <taxon>Rhabditida</taxon>
        <taxon>Rhabditina</taxon>
        <taxon>Rhabditomorpha</taxon>
        <taxon>Strongyloidea</taxon>
        <taxon>Ancylostomatidae</taxon>
        <taxon>Bunostominae</taxon>
        <taxon>Necator</taxon>
    </lineage>
</organism>
<accession>A0ABR1DNH2</accession>
<reference evidence="1 2" key="1">
    <citation type="submission" date="2023-08" db="EMBL/GenBank/DDBJ databases">
        <title>A Necator americanus chromosomal reference genome.</title>
        <authorList>
            <person name="Ilik V."/>
            <person name="Petrzelkova K.J."/>
            <person name="Pardy F."/>
            <person name="Fuh T."/>
            <person name="Niatou-Singa F.S."/>
            <person name="Gouil Q."/>
            <person name="Baker L."/>
            <person name="Ritchie M.E."/>
            <person name="Jex A.R."/>
            <person name="Gazzola D."/>
            <person name="Li H."/>
            <person name="Toshio Fujiwara R."/>
            <person name="Zhan B."/>
            <person name="Aroian R.V."/>
            <person name="Pafco B."/>
            <person name="Schwarz E.M."/>
        </authorList>
    </citation>
    <scope>NUCLEOTIDE SEQUENCE [LARGE SCALE GENOMIC DNA]</scope>
    <source>
        <strain evidence="1 2">Aroian</strain>
        <tissue evidence="1">Whole animal</tissue>
    </source>
</reference>
<sequence>MMASDKLEPEDQSSAWMMTMSDAHPILSMFHLLSSVTLNSARGNEVTRMHDSASMVEFNILQPARMERMEIVAK</sequence>
<evidence type="ECO:0000313" key="2">
    <source>
        <dbReference type="Proteomes" id="UP001303046"/>
    </source>
</evidence>
<name>A0ABR1DNH2_NECAM</name>
<evidence type="ECO:0000313" key="1">
    <source>
        <dbReference type="EMBL" id="KAK6751985.1"/>
    </source>
</evidence>
<proteinExistence type="predicted"/>
<dbReference type="EMBL" id="JAVFWL010000004">
    <property type="protein sequence ID" value="KAK6751985.1"/>
    <property type="molecule type" value="Genomic_DNA"/>
</dbReference>
<keyword evidence="2" id="KW-1185">Reference proteome</keyword>
<gene>
    <name evidence="1" type="primary">Necator_chrIV.g16714</name>
    <name evidence="1" type="ORF">RB195_003417</name>
</gene>